<dbReference type="AlphaFoldDB" id="A0A3B1KHZ0"/>
<dbReference type="Proteomes" id="UP000018467">
    <property type="component" value="Unassembled WGS sequence"/>
</dbReference>
<keyword evidence="6" id="KW-0378">Hydrolase</keyword>
<comment type="subcellular location">
    <subcellularLocation>
        <location evidence="2">Nucleus</location>
    </subcellularLocation>
</comment>
<evidence type="ECO:0000256" key="3">
    <source>
        <dbReference type="ARBA" id="ARBA00006958"/>
    </source>
</evidence>
<protein>
    <recommendedName>
        <fullName evidence="8">DDE Tnp4 domain-containing protein</fullName>
    </recommendedName>
</protein>
<dbReference type="Bgee" id="ENSAMXG00000031013">
    <property type="expression patterns" value="Expressed in camera-type eye and 9 other cell types or tissues"/>
</dbReference>
<evidence type="ECO:0000256" key="2">
    <source>
        <dbReference type="ARBA" id="ARBA00004123"/>
    </source>
</evidence>
<comment type="cofactor">
    <cofactor evidence="1">
        <name>a divalent metal cation</name>
        <dbReference type="ChEBI" id="CHEBI:60240"/>
    </cofactor>
</comment>
<evidence type="ECO:0000256" key="4">
    <source>
        <dbReference type="ARBA" id="ARBA00022722"/>
    </source>
</evidence>
<organism evidence="9 10">
    <name type="scientific">Astyanax mexicanus</name>
    <name type="common">Blind cave fish</name>
    <name type="synonym">Astyanax fasciatus mexicanus</name>
    <dbReference type="NCBI Taxonomy" id="7994"/>
    <lineage>
        <taxon>Eukaryota</taxon>
        <taxon>Metazoa</taxon>
        <taxon>Chordata</taxon>
        <taxon>Craniata</taxon>
        <taxon>Vertebrata</taxon>
        <taxon>Euteleostomi</taxon>
        <taxon>Actinopterygii</taxon>
        <taxon>Neopterygii</taxon>
        <taxon>Teleostei</taxon>
        <taxon>Ostariophysi</taxon>
        <taxon>Characiformes</taxon>
        <taxon>Characoidei</taxon>
        <taxon>Acestrorhamphidae</taxon>
        <taxon>Acestrorhamphinae</taxon>
        <taxon>Astyanax</taxon>
    </lineage>
</organism>
<dbReference type="InParanoid" id="A0A3B1KHZ0"/>
<proteinExistence type="inferred from homology"/>
<keyword evidence="4" id="KW-0540">Nuclease</keyword>
<dbReference type="GO" id="GO:0004518">
    <property type="term" value="F:nuclease activity"/>
    <property type="evidence" value="ECO:0007669"/>
    <property type="project" value="UniProtKB-KW"/>
</dbReference>
<keyword evidence="5" id="KW-0479">Metal-binding</keyword>
<dbReference type="GeneTree" id="ENSGT00940000163250"/>
<reference evidence="10" key="2">
    <citation type="journal article" date="2014" name="Nat. Commun.">
        <title>The cavefish genome reveals candidate genes for eye loss.</title>
        <authorList>
            <person name="McGaugh S.E."/>
            <person name="Gross J.B."/>
            <person name="Aken B."/>
            <person name="Blin M."/>
            <person name="Borowsky R."/>
            <person name="Chalopin D."/>
            <person name="Hinaux H."/>
            <person name="Jeffery W.R."/>
            <person name="Keene A."/>
            <person name="Ma L."/>
            <person name="Minx P."/>
            <person name="Murphy D."/>
            <person name="O'Quin K.E."/>
            <person name="Retaux S."/>
            <person name="Rohner N."/>
            <person name="Searle S.M."/>
            <person name="Stahl B.A."/>
            <person name="Tabin C."/>
            <person name="Volff J.N."/>
            <person name="Yoshizawa M."/>
            <person name="Warren W.C."/>
        </authorList>
    </citation>
    <scope>NUCLEOTIDE SEQUENCE [LARGE SCALE GENOMIC DNA]</scope>
    <source>
        <strain evidence="10">female</strain>
    </source>
</reference>
<evidence type="ECO:0000256" key="5">
    <source>
        <dbReference type="ARBA" id="ARBA00022723"/>
    </source>
</evidence>
<dbReference type="Ensembl" id="ENSAMXT00000034705.1">
    <property type="protein sequence ID" value="ENSAMXP00000054322.1"/>
    <property type="gene ID" value="ENSAMXG00000031013.1"/>
</dbReference>
<comment type="similarity">
    <text evidence="3">Belongs to the HARBI1 family.</text>
</comment>
<evidence type="ECO:0000313" key="10">
    <source>
        <dbReference type="Proteomes" id="UP000018467"/>
    </source>
</evidence>
<dbReference type="Pfam" id="PF13359">
    <property type="entry name" value="DDE_Tnp_4"/>
    <property type="match status" value="2"/>
</dbReference>
<evidence type="ECO:0000256" key="6">
    <source>
        <dbReference type="ARBA" id="ARBA00022801"/>
    </source>
</evidence>
<accession>A0A3B1KHZ0</accession>
<dbReference type="InterPro" id="IPR045249">
    <property type="entry name" value="HARBI1-like"/>
</dbReference>
<reference evidence="9" key="4">
    <citation type="submission" date="2025-09" db="UniProtKB">
        <authorList>
            <consortium name="Ensembl"/>
        </authorList>
    </citation>
    <scope>IDENTIFICATION</scope>
</reference>
<name>A0A3B1KHZ0_ASTMX</name>
<dbReference type="PANTHER" id="PTHR22930:SF85">
    <property type="entry name" value="GH03217P-RELATED"/>
    <property type="match status" value="1"/>
</dbReference>
<keyword evidence="7" id="KW-0539">Nucleus</keyword>
<evidence type="ECO:0000256" key="7">
    <source>
        <dbReference type="ARBA" id="ARBA00023242"/>
    </source>
</evidence>
<keyword evidence="10" id="KW-1185">Reference proteome</keyword>
<dbReference type="GO" id="GO:0046872">
    <property type="term" value="F:metal ion binding"/>
    <property type="evidence" value="ECO:0007669"/>
    <property type="project" value="UniProtKB-KW"/>
</dbReference>
<dbReference type="InterPro" id="IPR027806">
    <property type="entry name" value="HARBI1_dom"/>
</dbReference>
<feature type="domain" description="DDE Tnp4" evidence="8">
    <location>
        <begin position="209"/>
        <end position="263"/>
    </location>
</feature>
<dbReference type="PANTHER" id="PTHR22930">
    <property type="match status" value="1"/>
</dbReference>
<evidence type="ECO:0000256" key="1">
    <source>
        <dbReference type="ARBA" id="ARBA00001968"/>
    </source>
</evidence>
<sequence>KAASMLLNEYVSLFLYYRKIWIHPRSMAWWEHINNVRTDKEWLLFFRMRRGTFMHLCDLLRRPVEIRVSVCLWRLATNLEYRSISHLFGVGLSTCCIITQQVVTVINVTEIKTPSTAELRAIVQGFRAKCGFTRVAGAIDDAHINIKAPSNAPADYYNRKGQYSVILQGVVHNNMKFWDINFGQPGKVHDAHVFDNRLFPPFPEFRGATAAQLNFNHRLSQARMTVGRSFGRLKGRWRCLLKQNESHITLVSRIISACCVLHNFCEVNDVGDLDNDENPDQVGEKGGQEIRNALCTYFSRI</sequence>
<reference evidence="9" key="3">
    <citation type="submission" date="2025-08" db="UniProtKB">
        <authorList>
            <consortium name="Ensembl"/>
        </authorList>
    </citation>
    <scope>IDENTIFICATION</scope>
</reference>
<evidence type="ECO:0000313" key="9">
    <source>
        <dbReference type="Ensembl" id="ENSAMXP00000054322.1"/>
    </source>
</evidence>
<feature type="domain" description="DDE Tnp4" evidence="8">
    <location>
        <begin position="140"/>
        <end position="196"/>
    </location>
</feature>
<reference evidence="10" key="1">
    <citation type="submission" date="2013-03" db="EMBL/GenBank/DDBJ databases">
        <authorList>
            <person name="Jeffery W."/>
            <person name="Warren W."/>
            <person name="Wilson R.K."/>
        </authorList>
    </citation>
    <scope>NUCLEOTIDE SEQUENCE</scope>
    <source>
        <strain evidence="10">female</strain>
    </source>
</reference>
<evidence type="ECO:0000259" key="8">
    <source>
        <dbReference type="Pfam" id="PF13359"/>
    </source>
</evidence>
<dbReference type="GO" id="GO:0005634">
    <property type="term" value="C:nucleus"/>
    <property type="evidence" value="ECO:0007669"/>
    <property type="project" value="UniProtKB-SubCell"/>
</dbReference>
<dbReference type="GO" id="GO:0016787">
    <property type="term" value="F:hydrolase activity"/>
    <property type="evidence" value="ECO:0007669"/>
    <property type="project" value="UniProtKB-KW"/>
</dbReference>